<dbReference type="HOGENOM" id="CLU_082133_0_0_0"/>
<accession>D7CW10</accession>
<dbReference type="Pfam" id="PF01883">
    <property type="entry name" value="FeS_assembly_P"/>
    <property type="match status" value="1"/>
</dbReference>
<gene>
    <name evidence="3" type="ordered locus">Trad_1148</name>
</gene>
<dbReference type="PANTHER" id="PTHR42831:SF3">
    <property type="entry name" value="1,2-PHENYLACETYL-COA EPOXIDASE, SUBUNIT D-RELATED"/>
    <property type="match status" value="1"/>
</dbReference>
<dbReference type="InterPro" id="IPR034904">
    <property type="entry name" value="FSCA_dom_sf"/>
</dbReference>
<evidence type="ECO:0000259" key="2">
    <source>
        <dbReference type="Pfam" id="PF23451"/>
    </source>
</evidence>
<dbReference type="EMBL" id="CP002049">
    <property type="protein sequence ID" value="ADI14273.1"/>
    <property type="molecule type" value="Genomic_DNA"/>
</dbReference>
<organism evidence="3 4">
    <name type="scientific">Truepera radiovictrix (strain DSM 17093 / CIP 108686 / LMG 22925 / RQ-24)</name>
    <dbReference type="NCBI Taxonomy" id="649638"/>
    <lineage>
        <taxon>Bacteria</taxon>
        <taxon>Thermotogati</taxon>
        <taxon>Deinococcota</taxon>
        <taxon>Deinococci</taxon>
        <taxon>Trueperales</taxon>
        <taxon>Trueperaceae</taxon>
        <taxon>Truepera</taxon>
    </lineage>
</organism>
<dbReference type="eggNOG" id="COG2151">
    <property type="taxonomic scope" value="Bacteria"/>
</dbReference>
<dbReference type="InterPro" id="IPR011883">
    <property type="entry name" value="PaaD-like"/>
</dbReference>
<dbReference type="STRING" id="649638.Trad_1148"/>
<dbReference type="AlphaFoldDB" id="D7CW10"/>
<dbReference type="Proteomes" id="UP000000379">
    <property type="component" value="Chromosome"/>
</dbReference>
<evidence type="ECO:0000259" key="1">
    <source>
        <dbReference type="Pfam" id="PF01883"/>
    </source>
</evidence>
<dbReference type="OrthoDB" id="3684942at2"/>
<dbReference type="InterPro" id="IPR052339">
    <property type="entry name" value="Fe-S_Maturation_MIP18"/>
</dbReference>
<evidence type="ECO:0000313" key="3">
    <source>
        <dbReference type="EMBL" id="ADI14273.1"/>
    </source>
</evidence>
<feature type="domain" description="MIP18 family-like" evidence="1">
    <location>
        <begin position="13"/>
        <end position="74"/>
    </location>
</feature>
<feature type="domain" description="PaaD zinc beta ribbon" evidence="2">
    <location>
        <begin position="119"/>
        <end position="163"/>
    </location>
</feature>
<proteinExistence type="predicted"/>
<reference evidence="3 4" key="2">
    <citation type="journal article" date="2011" name="Stand. Genomic Sci.">
        <title>Complete genome sequence of Truepera radiovictrix type strain (RQ-24).</title>
        <authorList>
            <person name="Ivanova N."/>
            <person name="Rohde C."/>
            <person name="Munk C."/>
            <person name="Nolan M."/>
            <person name="Lucas S."/>
            <person name="Del Rio T.G."/>
            <person name="Tice H."/>
            <person name="Deshpande S."/>
            <person name="Cheng J.F."/>
            <person name="Tapia R."/>
            <person name="Han C."/>
            <person name="Goodwin L."/>
            <person name="Pitluck S."/>
            <person name="Liolios K."/>
            <person name="Mavromatis K."/>
            <person name="Mikhailova N."/>
            <person name="Pati A."/>
            <person name="Chen A."/>
            <person name="Palaniappan K."/>
            <person name="Land M."/>
            <person name="Hauser L."/>
            <person name="Chang Y.J."/>
            <person name="Jeffries C.D."/>
            <person name="Brambilla E."/>
            <person name="Rohde M."/>
            <person name="Goker M."/>
            <person name="Tindall B.J."/>
            <person name="Woyke T."/>
            <person name="Bristow J."/>
            <person name="Eisen J.A."/>
            <person name="Markowitz V."/>
            <person name="Hugenholtz P."/>
            <person name="Kyrpides N.C."/>
            <person name="Klenk H.P."/>
            <person name="Lapidus A."/>
        </authorList>
    </citation>
    <scope>NUCLEOTIDE SEQUENCE [LARGE SCALE GENOMIC DNA]</scope>
    <source>
        <strain evidence="4">DSM 17093 / CIP 108686 / LMG 22925 / RQ-24</strain>
    </source>
</reference>
<dbReference type="InterPro" id="IPR002744">
    <property type="entry name" value="MIP18-like"/>
</dbReference>
<dbReference type="InterPro" id="IPR056572">
    <property type="entry name" value="Zn_ribbon_PaaD"/>
</dbReference>
<dbReference type="SUPFAM" id="SSF117916">
    <property type="entry name" value="Fe-S cluster assembly (FSCA) domain-like"/>
    <property type="match status" value="1"/>
</dbReference>
<protein>
    <submittedName>
        <fullName evidence="3">Phenylacetate-CoA oxygenase, PaaJ subunit</fullName>
    </submittedName>
</protein>
<dbReference type="Pfam" id="PF23451">
    <property type="entry name" value="Zn_ribbon_PaaD"/>
    <property type="match status" value="1"/>
</dbReference>
<evidence type="ECO:0000313" key="4">
    <source>
        <dbReference type="Proteomes" id="UP000000379"/>
    </source>
</evidence>
<dbReference type="PANTHER" id="PTHR42831">
    <property type="entry name" value="FE-S PROTEIN MATURATION AUXILIARY FACTOR YITW"/>
    <property type="match status" value="1"/>
</dbReference>
<dbReference type="KEGG" id="tra:Trad_1148"/>
<name>D7CW10_TRURR</name>
<dbReference type="NCBIfam" id="TIGR02159">
    <property type="entry name" value="PA_CoA_Oxy4"/>
    <property type="match status" value="1"/>
</dbReference>
<dbReference type="Gene3D" id="3.30.300.130">
    <property type="entry name" value="Fe-S cluster assembly (FSCA)"/>
    <property type="match status" value="1"/>
</dbReference>
<sequence>MTQAAAQTQKTPEEVWALLETVMDPELPVVSVVELGVVREVMVEGGRVRVTLTPTFSACPALRVMQDEIRGVLEPFFTEVVLATKLSPPWSSDWIAESARAKLQAFGIAPPQPSAELLSLQPAPTPCPRCGSLDTEVKNTFGPTLCKALLYCNRCREPFEGFKAV</sequence>
<reference evidence="4" key="1">
    <citation type="submission" date="2010-05" db="EMBL/GenBank/DDBJ databases">
        <title>The complete genome of Truepera radiovictris DSM 17093.</title>
        <authorList>
            <consortium name="US DOE Joint Genome Institute (JGI-PGF)"/>
            <person name="Lucas S."/>
            <person name="Copeland A."/>
            <person name="Lapidus A."/>
            <person name="Glavina del Rio T."/>
            <person name="Dalin E."/>
            <person name="Tice H."/>
            <person name="Bruce D."/>
            <person name="Goodwin L."/>
            <person name="Pitluck S."/>
            <person name="Kyrpides N."/>
            <person name="Mavromatis K."/>
            <person name="Ovchinnikova G."/>
            <person name="Munk A.C."/>
            <person name="Detter J.C."/>
            <person name="Han C."/>
            <person name="Tapia R."/>
            <person name="Land M."/>
            <person name="Hauser L."/>
            <person name="Markowitz V."/>
            <person name="Cheng J.-F."/>
            <person name="Hugenholtz P."/>
            <person name="Woyke T."/>
            <person name="Wu D."/>
            <person name="Tindall B."/>
            <person name="Pomrenke H.G."/>
            <person name="Brambilla E."/>
            <person name="Klenk H.-P."/>
            <person name="Eisen J.A."/>
        </authorList>
    </citation>
    <scope>NUCLEOTIDE SEQUENCE [LARGE SCALE GENOMIC DNA]</scope>
    <source>
        <strain evidence="4">DSM 17093 / CIP 108686 / LMG 22925 / RQ-24</strain>
    </source>
</reference>
<dbReference type="RefSeq" id="WP_013177644.1">
    <property type="nucleotide sequence ID" value="NC_014221.1"/>
</dbReference>
<keyword evidence="4" id="KW-1185">Reference proteome</keyword>